<dbReference type="PANTHER" id="PTHR43712">
    <property type="entry name" value="PUTATIVE (AFU_ORTHOLOGUE AFUA_4G14580)-RELATED"/>
    <property type="match status" value="1"/>
</dbReference>
<name>A0A5N5WIV5_9EURO</name>
<evidence type="ECO:0000313" key="8">
    <source>
        <dbReference type="Proteomes" id="UP000326565"/>
    </source>
</evidence>
<dbReference type="InterPro" id="IPR036390">
    <property type="entry name" value="WH_DNA-bd_sf"/>
</dbReference>
<feature type="domain" description="O-methyltransferase C-terminal" evidence="5">
    <location>
        <begin position="186"/>
        <end position="376"/>
    </location>
</feature>
<dbReference type="GO" id="GO:0008171">
    <property type="term" value="F:O-methyltransferase activity"/>
    <property type="evidence" value="ECO:0007669"/>
    <property type="project" value="InterPro"/>
</dbReference>
<evidence type="ECO:0000259" key="6">
    <source>
        <dbReference type="Pfam" id="PF08100"/>
    </source>
</evidence>
<dbReference type="AlphaFoldDB" id="A0A5N5WIV5"/>
<dbReference type="InterPro" id="IPR036388">
    <property type="entry name" value="WH-like_DNA-bd_sf"/>
</dbReference>
<dbReference type="Gene3D" id="3.40.50.150">
    <property type="entry name" value="Vaccinia Virus protein VP39"/>
    <property type="match status" value="1"/>
</dbReference>
<reference evidence="7 8" key="1">
    <citation type="submission" date="2019-04" db="EMBL/GenBank/DDBJ databases">
        <title>Friends and foes A comparative genomics study of 23 Aspergillus species from section Flavi.</title>
        <authorList>
            <consortium name="DOE Joint Genome Institute"/>
            <person name="Kjaerbolling I."/>
            <person name="Vesth T."/>
            <person name="Frisvad J.C."/>
            <person name="Nybo J.L."/>
            <person name="Theobald S."/>
            <person name="Kildgaard S."/>
            <person name="Isbrandt T."/>
            <person name="Kuo A."/>
            <person name="Sato A."/>
            <person name="Lyhne E.K."/>
            <person name="Kogle M.E."/>
            <person name="Wiebenga A."/>
            <person name="Kun R.S."/>
            <person name="Lubbers R.J."/>
            <person name="Makela M.R."/>
            <person name="Barry K."/>
            <person name="Chovatia M."/>
            <person name="Clum A."/>
            <person name="Daum C."/>
            <person name="Haridas S."/>
            <person name="He G."/>
            <person name="LaButti K."/>
            <person name="Lipzen A."/>
            <person name="Mondo S."/>
            <person name="Riley R."/>
            <person name="Salamov A."/>
            <person name="Simmons B.A."/>
            <person name="Magnuson J.K."/>
            <person name="Henrissat B."/>
            <person name="Mortensen U.H."/>
            <person name="Larsen T.O."/>
            <person name="Devries R.P."/>
            <person name="Grigoriev I.V."/>
            <person name="Machida M."/>
            <person name="Baker S.E."/>
            <person name="Andersen M.R."/>
        </authorList>
    </citation>
    <scope>NUCLEOTIDE SEQUENCE [LARGE SCALE GENOMIC DNA]</scope>
    <source>
        <strain evidence="7 8">CBS 151.66</strain>
    </source>
</reference>
<evidence type="ECO:0000313" key="7">
    <source>
        <dbReference type="EMBL" id="KAB8068436.1"/>
    </source>
</evidence>
<dbReference type="InterPro" id="IPR001077">
    <property type="entry name" value="COMT_C"/>
</dbReference>
<protein>
    <submittedName>
        <fullName evidence="7">O-methyltransferase-domain-containing protein</fullName>
    </submittedName>
</protein>
<dbReference type="Gene3D" id="1.10.10.10">
    <property type="entry name" value="Winged helix-like DNA-binding domain superfamily/Winged helix DNA-binding domain"/>
    <property type="match status" value="1"/>
</dbReference>
<dbReference type="SUPFAM" id="SSF53335">
    <property type="entry name" value="S-adenosyl-L-methionine-dependent methyltransferases"/>
    <property type="match status" value="1"/>
</dbReference>
<evidence type="ECO:0000256" key="1">
    <source>
        <dbReference type="ARBA" id="ARBA00022603"/>
    </source>
</evidence>
<keyword evidence="3" id="KW-0949">S-adenosyl-L-methionine</keyword>
<dbReference type="GO" id="GO:0032259">
    <property type="term" value="P:methylation"/>
    <property type="evidence" value="ECO:0007669"/>
    <property type="project" value="UniProtKB-KW"/>
</dbReference>
<evidence type="ECO:0000256" key="4">
    <source>
        <dbReference type="PIRSR" id="PIRSR005739-1"/>
    </source>
</evidence>
<dbReference type="OrthoDB" id="2410195at2759"/>
<keyword evidence="2 7" id="KW-0808">Transferase</keyword>
<dbReference type="Pfam" id="PF00891">
    <property type="entry name" value="Methyltransf_2"/>
    <property type="match status" value="1"/>
</dbReference>
<proteinExistence type="predicted"/>
<sequence length="399" mass="43838">MTTDPQATVSHLETLNRLSKAFTEEDGFASEETRAQFITAAENLAISARYPDENIFFAVTRTTQNAAIRIACSLNIFAVVPSAPGTTTTGAEIASAVNASAVVVVRIMRALVSCHIFTETGEDLYAHNALSRAFLVPTTLSMFAEIYDMAGRGAYALPDFLARTGWQNPEDYHHSAFHLGAHTELGFWEYLEADPEKLQVFNNGMRSQATVKAFDSSYPFEAELNATLVDGEEVVLVDVGGGRGHALERIKQRFPGLRGRFVLQDQKAVIDDAIAGGLSSEIEAQAASFFEPNPVRGARAYFFRRVLHDWSDPVCRTILSNTVTAMGPRSRVLIAEYEVPAVGASAKLTMQDINMMAIGGTERTEKQWRELLESVGLEVTKMWRTVGSNFVVVEGRLKK</sequence>
<keyword evidence="8" id="KW-1185">Reference proteome</keyword>
<evidence type="ECO:0000256" key="2">
    <source>
        <dbReference type="ARBA" id="ARBA00022679"/>
    </source>
</evidence>
<keyword evidence="1 7" id="KW-0489">Methyltransferase</keyword>
<dbReference type="InterPro" id="IPR016461">
    <property type="entry name" value="COMT-like"/>
</dbReference>
<accession>A0A5N5WIV5</accession>
<dbReference type="InterPro" id="IPR012967">
    <property type="entry name" value="COMT_dimerisation"/>
</dbReference>
<dbReference type="Pfam" id="PF08100">
    <property type="entry name" value="Dimerisation"/>
    <property type="match status" value="1"/>
</dbReference>
<dbReference type="Proteomes" id="UP000326565">
    <property type="component" value="Unassembled WGS sequence"/>
</dbReference>
<dbReference type="PANTHER" id="PTHR43712:SF1">
    <property type="entry name" value="HYPOTHETICAL O-METHYLTRANSFERASE (EUROFUNG)-RELATED"/>
    <property type="match status" value="1"/>
</dbReference>
<feature type="active site" description="Proton acceptor" evidence="4">
    <location>
        <position position="308"/>
    </location>
</feature>
<gene>
    <name evidence="7" type="ORF">BDV29DRAFT_195671</name>
</gene>
<dbReference type="GO" id="GO:0044550">
    <property type="term" value="P:secondary metabolite biosynthetic process"/>
    <property type="evidence" value="ECO:0007669"/>
    <property type="project" value="UniProtKB-ARBA"/>
</dbReference>
<dbReference type="EMBL" id="ML732393">
    <property type="protein sequence ID" value="KAB8068436.1"/>
    <property type="molecule type" value="Genomic_DNA"/>
</dbReference>
<dbReference type="SUPFAM" id="SSF46785">
    <property type="entry name" value="Winged helix' DNA-binding domain"/>
    <property type="match status" value="1"/>
</dbReference>
<dbReference type="PIRSF" id="PIRSF005739">
    <property type="entry name" value="O-mtase"/>
    <property type="match status" value="1"/>
</dbReference>
<evidence type="ECO:0000256" key="3">
    <source>
        <dbReference type="ARBA" id="ARBA00022691"/>
    </source>
</evidence>
<dbReference type="GO" id="GO:0046983">
    <property type="term" value="F:protein dimerization activity"/>
    <property type="evidence" value="ECO:0007669"/>
    <property type="project" value="InterPro"/>
</dbReference>
<feature type="domain" description="O-methyltransferase dimerisation" evidence="6">
    <location>
        <begin position="66"/>
        <end position="136"/>
    </location>
</feature>
<dbReference type="InterPro" id="IPR029063">
    <property type="entry name" value="SAM-dependent_MTases_sf"/>
</dbReference>
<evidence type="ECO:0000259" key="5">
    <source>
        <dbReference type="Pfam" id="PF00891"/>
    </source>
</evidence>
<dbReference type="PROSITE" id="PS51683">
    <property type="entry name" value="SAM_OMT_II"/>
    <property type="match status" value="1"/>
</dbReference>
<organism evidence="7 8">
    <name type="scientific">Aspergillus leporis</name>
    <dbReference type="NCBI Taxonomy" id="41062"/>
    <lineage>
        <taxon>Eukaryota</taxon>
        <taxon>Fungi</taxon>
        <taxon>Dikarya</taxon>
        <taxon>Ascomycota</taxon>
        <taxon>Pezizomycotina</taxon>
        <taxon>Eurotiomycetes</taxon>
        <taxon>Eurotiomycetidae</taxon>
        <taxon>Eurotiales</taxon>
        <taxon>Aspergillaceae</taxon>
        <taxon>Aspergillus</taxon>
        <taxon>Aspergillus subgen. Circumdati</taxon>
    </lineage>
</organism>